<reference evidence="3 4" key="1">
    <citation type="journal article" date="2019" name="ISME J.">
        <title>Deianiraea, an extracellular bacterium associated with the ciliate Paramecium, suggests an alternative scenario for the evolution of Rickettsiales.</title>
        <authorList>
            <person name="Castelli M."/>
            <person name="Sabaneyeva E."/>
            <person name="Lanzoni O."/>
            <person name="Lebedeva N."/>
            <person name="Floriano A.M."/>
            <person name="Gaiarsa S."/>
            <person name="Benken K."/>
            <person name="Modeo L."/>
            <person name="Bandi C."/>
            <person name="Potekhin A."/>
            <person name="Sassera D."/>
            <person name="Petroni G."/>
        </authorList>
    </citation>
    <scope>NUCLEOTIDE SEQUENCE [LARGE SCALE GENOMIC DNA]</scope>
    <source>
        <strain evidence="3">CyL4-1</strain>
    </source>
</reference>
<keyword evidence="2" id="KW-0732">Signal</keyword>
<name>A0A5B8XK11_9RICK</name>
<organism evidence="3 4">
    <name type="scientific">Candidatus Deianiraea vastatrix</name>
    <dbReference type="NCBI Taxonomy" id="2163644"/>
    <lineage>
        <taxon>Bacteria</taxon>
        <taxon>Pseudomonadati</taxon>
        <taxon>Pseudomonadota</taxon>
        <taxon>Alphaproteobacteria</taxon>
        <taxon>Rickettsiales</taxon>
        <taxon>Candidatus Deianiraeaceae</taxon>
        <taxon>Candidatus Deianiraea</taxon>
    </lineage>
</organism>
<dbReference type="Proteomes" id="UP000321934">
    <property type="component" value="Chromosome"/>
</dbReference>
<sequence length="209" mass="24286">MPILSIIFTILFAIFTNTSLANPTQNPTEKTTIKAQKPKFHKPETEAERALDEILISSNISDGRYITVLDKYIENKANAQQMKINKMLLHGQLFTSNFLKSANIEKFDNYVQNLTCAIFESHAPPFLYHTYKNEKDKHYIIALKVYKDIDAETHDKNTLGMTDKYNIQYIVKYDEGKWKIDGIYCHNAKINFTKHDLNNAIVKHYEKFA</sequence>
<evidence type="ECO:0000256" key="1">
    <source>
        <dbReference type="SAM" id="MobiDB-lite"/>
    </source>
</evidence>
<feature type="region of interest" description="Disordered" evidence="1">
    <location>
        <begin position="23"/>
        <end position="44"/>
    </location>
</feature>
<dbReference type="AlphaFoldDB" id="A0A5B8XK11"/>
<keyword evidence="4" id="KW-1185">Reference proteome</keyword>
<protein>
    <submittedName>
        <fullName evidence="3">Uncharacterized protein</fullName>
    </submittedName>
</protein>
<dbReference type="EMBL" id="CP029077">
    <property type="protein sequence ID" value="QED23837.1"/>
    <property type="molecule type" value="Genomic_DNA"/>
</dbReference>
<feature type="compositionally biased region" description="Polar residues" evidence="1">
    <location>
        <begin position="23"/>
        <end position="34"/>
    </location>
</feature>
<dbReference type="RefSeq" id="WP_146821252.1">
    <property type="nucleotide sequence ID" value="NZ_CP029077.1"/>
</dbReference>
<proteinExistence type="predicted"/>
<evidence type="ECO:0000313" key="4">
    <source>
        <dbReference type="Proteomes" id="UP000321934"/>
    </source>
</evidence>
<evidence type="ECO:0000313" key="3">
    <source>
        <dbReference type="EMBL" id="QED23837.1"/>
    </source>
</evidence>
<accession>A0A5B8XK11</accession>
<evidence type="ECO:0000256" key="2">
    <source>
        <dbReference type="SAM" id="SignalP"/>
    </source>
</evidence>
<feature type="signal peptide" evidence="2">
    <location>
        <begin position="1"/>
        <end position="21"/>
    </location>
</feature>
<feature type="chain" id="PRO_5022714929" evidence="2">
    <location>
        <begin position="22"/>
        <end position="209"/>
    </location>
</feature>
<gene>
    <name evidence="3" type="ORF">Deia_01055</name>
</gene>